<dbReference type="AlphaFoldDB" id="A0AAV4TZ58"/>
<keyword evidence="2" id="KW-1185">Reference proteome</keyword>
<organism evidence="1 2">
    <name type="scientific">Caerostris darwini</name>
    <dbReference type="NCBI Taxonomy" id="1538125"/>
    <lineage>
        <taxon>Eukaryota</taxon>
        <taxon>Metazoa</taxon>
        <taxon>Ecdysozoa</taxon>
        <taxon>Arthropoda</taxon>
        <taxon>Chelicerata</taxon>
        <taxon>Arachnida</taxon>
        <taxon>Araneae</taxon>
        <taxon>Araneomorphae</taxon>
        <taxon>Entelegynae</taxon>
        <taxon>Araneoidea</taxon>
        <taxon>Araneidae</taxon>
        <taxon>Caerostris</taxon>
    </lineage>
</organism>
<proteinExistence type="predicted"/>
<reference evidence="1 2" key="1">
    <citation type="submission" date="2021-06" db="EMBL/GenBank/DDBJ databases">
        <title>Caerostris darwini draft genome.</title>
        <authorList>
            <person name="Kono N."/>
            <person name="Arakawa K."/>
        </authorList>
    </citation>
    <scope>NUCLEOTIDE SEQUENCE [LARGE SCALE GENOMIC DNA]</scope>
</reference>
<accession>A0AAV4TZ58</accession>
<dbReference type="EMBL" id="BPLQ01010387">
    <property type="protein sequence ID" value="GIY50412.1"/>
    <property type="molecule type" value="Genomic_DNA"/>
</dbReference>
<sequence length="104" mass="11741">MPAESMGLTINTTVPLFPHIIFGSVTMRTSLCEGFPTIRESHHSLSAAETHKMILLLMITDYVALQEGRCMQRILLSGHCKLMEPSCLILKLKRFSFHPSFGRH</sequence>
<dbReference type="Proteomes" id="UP001054837">
    <property type="component" value="Unassembled WGS sequence"/>
</dbReference>
<evidence type="ECO:0000313" key="2">
    <source>
        <dbReference type="Proteomes" id="UP001054837"/>
    </source>
</evidence>
<name>A0AAV4TZ58_9ARAC</name>
<protein>
    <submittedName>
        <fullName evidence="1">Uncharacterized protein</fullName>
    </submittedName>
</protein>
<gene>
    <name evidence="1" type="ORF">CDAR_454561</name>
</gene>
<evidence type="ECO:0000313" key="1">
    <source>
        <dbReference type="EMBL" id="GIY50412.1"/>
    </source>
</evidence>
<comment type="caution">
    <text evidence="1">The sequence shown here is derived from an EMBL/GenBank/DDBJ whole genome shotgun (WGS) entry which is preliminary data.</text>
</comment>